<dbReference type="Proteomes" id="UP001228044">
    <property type="component" value="Unassembled WGS sequence"/>
</dbReference>
<dbReference type="SUPFAM" id="SSF51621">
    <property type="entry name" value="Phosphoenolpyruvate/pyruvate domain"/>
    <property type="match status" value="1"/>
</dbReference>
<comment type="caution">
    <text evidence="5">The sequence shown here is derived from an EMBL/GenBank/DDBJ whole genome shotgun (WGS) entry which is preliminary data.</text>
</comment>
<dbReference type="PIRSF" id="PIRSF015582">
    <property type="entry name" value="Cit_lyase_B"/>
    <property type="match status" value="1"/>
</dbReference>
<dbReference type="InterPro" id="IPR040442">
    <property type="entry name" value="Pyrv_kinase-like_dom_sf"/>
</dbReference>
<evidence type="ECO:0000256" key="2">
    <source>
        <dbReference type="ARBA" id="ARBA00022723"/>
    </source>
</evidence>
<name>A0ABT8DWW1_9BURK</name>
<reference evidence="5 6" key="1">
    <citation type="submission" date="2023-06" db="EMBL/GenBank/DDBJ databases">
        <title>Pelomonas sp. PFR6 16S ribosomal RNA gene Genome sequencing and assembly.</title>
        <authorList>
            <person name="Woo H."/>
        </authorList>
    </citation>
    <scope>NUCLEOTIDE SEQUENCE [LARGE SCALE GENOMIC DNA]</scope>
    <source>
        <strain evidence="5 6">PFR6</strain>
    </source>
</reference>
<proteinExistence type="predicted"/>
<evidence type="ECO:0000313" key="5">
    <source>
        <dbReference type="EMBL" id="MDN3921484.1"/>
    </source>
</evidence>
<keyword evidence="2" id="KW-0479">Metal-binding</keyword>
<evidence type="ECO:0000256" key="3">
    <source>
        <dbReference type="ARBA" id="ARBA00022842"/>
    </source>
</evidence>
<keyword evidence="3" id="KW-0460">Magnesium</keyword>
<sequence length="295" mass="31288">MKAAAPPSPARWRSALFVPADADALLEKAHARGADALVLDLEDGVAAAAKAQARERLQAQLARLKERGATVLVRINAPPDEMTLDLAAAVAEGVSAIVVPKVRAPADIDRVAEAMRRAEIARGLPPEGLPIVALIEDVFGLARLDEIAASSPRLCAMALGGEDFSASIGIEPGIEALTRPCQDLVYACARYGLQPLGFPGSIANYRDLELLRSQLALARKLGLDGAFCIHPNQVALLNEAFSPTPQQLREAARVIEAYLDGMAQGRGAVGVGGQMIDRPVFERAQALLARHQQHP</sequence>
<organism evidence="5 6">
    <name type="scientific">Roseateles violae</name>
    <dbReference type="NCBI Taxonomy" id="3058042"/>
    <lineage>
        <taxon>Bacteria</taxon>
        <taxon>Pseudomonadati</taxon>
        <taxon>Pseudomonadota</taxon>
        <taxon>Betaproteobacteria</taxon>
        <taxon>Burkholderiales</taxon>
        <taxon>Sphaerotilaceae</taxon>
        <taxon>Roseateles</taxon>
    </lineage>
</organism>
<evidence type="ECO:0000313" key="6">
    <source>
        <dbReference type="Proteomes" id="UP001228044"/>
    </source>
</evidence>
<comment type="cofactor">
    <cofactor evidence="1">
        <name>Mg(2+)</name>
        <dbReference type="ChEBI" id="CHEBI:18420"/>
    </cofactor>
</comment>
<dbReference type="GO" id="GO:0016829">
    <property type="term" value="F:lyase activity"/>
    <property type="evidence" value="ECO:0007669"/>
    <property type="project" value="UniProtKB-KW"/>
</dbReference>
<evidence type="ECO:0000259" key="4">
    <source>
        <dbReference type="Pfam" id="PF03328"/>
    </source>
</evidence>
<feature type="domain" description="HpcH/HpaI aldolase/citrate lyase" evidence="4">
    <location>
        <begin position="13"/>
        <end position="231"/>
    </location>
</feature>
<dbReference type="EMBL" id="JAUHHC010000003">
    <property type="protein sequence ID" value="MDN3921484.1"/>
    <property type="molecule type" value="Genomic_DNA"/>
</dbReference>
<dbReference type="Gene3D" id="3.20.20.60">
    <property type="entry name" value="Phosphoenolpyruvate-binding domains"/>
    <property type="match status" value="1"/>
</dbReference>
<evidence type="ECO:0000256" key="1">
    <source>
        <dbReference type="ARBA" id="ARBA00001946"/>
    </source>
</evidence>
<keyword evidence="5" id="KW-0456">Lyase</keyword>
<dbReference type="InterPro" id="IPR011206">
    <property type="entry name" value="Citrate_lyase_beta/mcl1/mcl2"/>
</dbReference>
<dbReference type="InterPro" id="IPR005000">
    <property type="entry name" value="Aldolase/citrate-lyase_domain"/>
</dbReference>
<protein>
    <submittedName>
        <fullName evidence="5">CoA ester lyase</fullName>
    </submittedName>
</protein>
<dbReference type="InterPro" id="IPR015813">
    <property type="entry name" value="Pyrv/PenolPyrv_kinase-like_dom"/>
</dbReference>
<dbReference type="RefSeq" id="WP_290359773.1">
    <property type="nucleotide sequence ID" value="NZ_JAUHHC010000003.1"/>
</dbReference>
<keyword evidence="6" id="KW-1185">Reference proteome</keyword>
<gene>
    <name evidence="5" type="ORF">QWJ38_14420</name>
</gene>
<dbReference type="Pfam" id="PF03328">
    <property type="entry name" value="HpcH_HpaI"/>
    <property type="match status" value="1"/>
</dbReference>
<accession>A0ABT8DWW1</accession>
<dbReference type="PANTHER" id="PTHR32308:SF10">
    <property type="entry name" value="CITRATE LYASE SUBUNIT BETA"/>
    <property type="match status" value="1"/>
</dbReference>
<dbReference type="PANTHER" id="PTHR32308">
    <property type="entry name" value="LYASE BETA SUBUNIT, PUTATIVE (AFU_ORTHOLOGUE AFUA_4G13030)-RELATED"/>
    <property type="match status" value="1"/>
</dbReference>